<organism evidence="4">
    <name type="scientific">Cladocopium goreaui</name>
    <dbReference type="NCBI Taxonomy" id="2562237"/>
    <lineage>
        <taxon>Eukaryota</taxon>
        <taxon>Sar</taxon>
        <taxon>Alveolata</taxon>
        <taxon>Dinophyceae</taxon>
        <taxon>Suessiales</taxon>
        <taxon>Symbiodiniaceae</taxon>
        <taxon>Cladocopium</taxon>
    </lineage>
</organism>
<dbReference type="SMART" id="SM00343">
    <property type="entry name" value="ZnF_C2HC"/>
    <property type="match status" value="1"/>
</dbReference>
<dbReference type="EMBL" id="CAMXCT020002224">
    <property type="protein sequence ID" value="CAL1150020.1"/>
    <property type="molecule type" value="Genomic_DNA"/>
</dbReference>
<evidence type="ECO:0000256" key="2">
    <source>
        <dbReference type="SAM" id="MobiDB-lite"/>
    </source>
</evidence>
<keyword evidence="6" id="KW-1185">Reference proteome</keyword>
<protein>
    <recommendedName>
        <fullName evidence="3">CCHC-type domain-containing protein</fullName>
    </recommendedName>
</protein>
<accession>A0A9P1CS21</accession>
<comment type="caution">
    <text evidence="4">The sequence shown here is derived from an EMBL/GenBank/DDBJ whole genome shotgun (WGS) entry which is preliminary data.</text>
</comment>
<reference evidence="5 6" key="2">
    <citation type="submission" date="2024-05" db="EMBL/GenBank/DDBJ databases">
        <authorList>
            <person name="Chen Y."/>
            <person name="Shah S."/>
            <person name="Dougan E. K."/>
            <person name="Thang M."/>
            <person name="Chan C."/>
        </authorList>
    </citation>
    <scope>NUCLEOTIDE SEQUENCE [LARGE SCALE GENOMIC DNA]</scope>
</reference>
<dbReference type="EMBL" id="CAMXCT010002224">
    <property type="protein sequence ID" value="CAI3996645.1"/>
    <property type="molecule type" value="Genomic_DNA"/>
</dbReference>
<dbReference type="GO" id="GO:0003676">
    <property type="term" value="F:nucleic acid binding"/>
    <property type="evidence" value="ECO:0007669"/>
    <property type="project" value="InterPro"/>
</dbReference>
<dbReference type="GO" id="GO:0008270">
    <property type="term" value="F:zinc ion binding"/>
    <property type="evidence" value="ECO:0007669"/>
    <property type="project" value="UniProtKB-KW"/>
</dbReference>
<keyword evidence="1" id="KW-0863">Zinc-finger</keyword>
<evidence type="ECO:0000313" key="4">
    <source>
        <dbReference type="EMBL" id="CAI3996645.1"/>
    </source>
</evidence>
<dbReference type="SUPFAM" id="SSF57756">
    <property type="entry name" value="Retrovirus zinc finger-like domains"/>
    <property type="match status" value="1"/>
</dbReference>
<reference evidence="4" key="1">
    <citation type="submission" date="2022-10" db="EMBL/GenBank/DDBJ databases">
        <authorList>
            <person name="Chen Y."/>
            <person name="Dougan E. K."/>
            <person name="Chan C."/>
            <person name="Rhodes N."/>
            <person name="Thang M."/>
        </authorList>
    </citation>
    <scope>NUCLEOTIDE SEQUENCE</scope>
</reference>
<dbReference type="InterPro" id="IPR001878">
    <property type="entry name" value="Znf_CCHC"/>
</dbReference>
<dbReference type="Pfam" id="PF00098">
    <property type="entry name" value="zf-CCHC"/>
    <property type="match status" value="1"/>
</dbReference>
<gene>
    <name evidence="4" type="ORF">C1SCF055_LOCUS23106</name>
</gene>
<evidence type="ECO:0000259" key="3">
    <source>
        <dbReference type="PROSITE" id="PS50158"/>
    </source>
</evidence>
<keyword evidence="1" id="KW-0862">Zinc</keyword>
<dbReference type="Proteomes" id="UP001152797">
    <property type="component" value="Unassembled WGS sequence"/>
</dbReference>
<feature type="region of interest" description="Disordered" evidence="2">
    <location>
        <begin position="545"/>
        <end position="568"/>
    </location>
</feature>
<feature type="region of interest" description="Disordered" evidence="2">
    <location>
        <begin position="1163"/>
        <end position="1195"/>
    </location>
</feature>
<proteinExistence type="predicted"/>
<feature type="domain" description="CCHC-type" evidence="3">
    <location>
        <begin position="532"/>
        <end position="548"/>
    </location>
</feature>
<dbReference type="PROSITE" id="PS50158">
    <property type="entry name" value="ZF_CCHC"/>
    <property type="match status" value="1"/>
</dbReference>
<evidence type="ECO:0000313" key="5">
    <source>
        <dbReference type="EMBL" id="CAL4783957.1"/>
    </source>
</evidence>
<feature type="region of interest" description="Disordered" evidence="2">
    <location>
        <begin position="1212"/>
        <end position="1233"/>
    </location>
</feature>
<evidence type="ECO:0000256" key="1">
    <source>
        <dbReference type="PROSITE-ProRule" id="PRU00047"/>
    </source>
</evidence>
<dbReference type="Gene3D" id="4.10.60.10">
    <property type="entry name" value="Zinc finger, CCHC-type"/>
    <property type="match status" value="1"/>
</dbReference>
<keyword evidence="1" id="KW-0479">Metal-binding</keyword>
<sequence>MGSAKEPPEFRIEDVYATSTTLIMRGLKRNITREMFVTILADTCDRPGMFDYIYVPWTTDGASNIGLGFANFVSPRACKEYLLGLTTPENEAKLHRGHVRSIGPAAIQGRGPNLKALLGKRGHEALRGFDAPLVFHQGCPACVAQVAEQEIPGGLELALDATKDLSTSALTSQDRSRRFQSTLRAVNYGGQIQSTVPTPSDSRYSAWRLPEAGFTELLYHRLMVGEIPLDRNSQRPGSRCGAMASASGTVDLGGSKTFSGEDEDHKEYKRWKTWMSNKLLTLSDKIPASARGAYVYTMLAGRALEAVEHLEVAEYQKEGGEKVLFELLGIRFPSKDSADELSENLTKIFELKATEGETLKNWISRASEAFERLRRKTSVNFPEEAHGWIILNRAGLSAEQRAVELARSLGSLKREDIGKALRSCYPEFTVPKKKVFSAAAVNNDPSSHEDTLENEDDSEFADVEQFLADTAGADDGAADSYEESDVREILAATWQERRKSLSKLQKARRFHEAGQARRSFRVEVEELKKRTRCHRCQQIGHWSRECKNPASKGSGKGGSKSSTGPKMDSGAAVVEHFVASVGNGLTMLQRLRARLKADGADDVPEPGDHEQFLVSSPGFSVLDSGCGKTIVGEETLREFQQLWCSHGVDQPELQPEVNHFRFGNGPRETTTHVVSMPVILGGKRGSIRAAVVKGNAPLLISRSALRTLKAQIDFGASELKVFGEGKVIPLKTNAAGQYVVYLLGQSDVGEAVFPEIMQADTNSQPSTVELPEHAEPSPEGCVEPVACEHPIPEVHSPGPDPLSSWFRVDQGLTYVPITGKQSPLWHQIIRRKVINVDNNEVILDEEIDHNLPKRHYFVLRRKPQEKACPTECLPVHQICQVAAEIRKEHKYPGTYVKGRRLLVSEVFSPPRFSQIAESYGFAAWSYDLINGNDFRKSADRDRVKHELQAQPPDLLVLCPPCTNEGGWWNLNSSFLTLEEKMKKQRESRLYIRFCCELYTQQVQSGRHAIFEHPKGARTWSYSEVKALLGHVVKCHMCRYGLRLPDSCNLIRKSTNLLVSHEHMTSLGLGKCRAVNSTLGSEAQAMATAGGTAEWLSLLLAEAVDGPFDPSQAQQDRADPVDLLRSCVRKSSYQISPEQTILDQQAEEITFCYAFGSAGAPPAAVESGAMHDGAKRREPLVPEEPPSKRLPPKSQAGYGSAVVAAPWNASASTVPPSTEPLSESLQAKQVDKSNPKKICLPPNILNGEMWGRTVIDFGMYKLYKDSSKSYIALRNSESPRAVAYVKWCKARAYSSLGFLRDFAQYLVYMDQQDHEQTFAEGPFILGTNAIRCMK</sequence>
<dbReference type="EMBL" id="CAMXCT030002224">
    <property type="protein sequence ID" value="CAL4783957.1"/>
    <property type="molecule type" value="Genomic_DNA"/>
</dbReference>
<dbReference type="InterPro" id="IPR036875">
    <property type="entry name" value="Znf_CCHC_sf"/>
</dbReference>
<feature type="compositionally biased region" description="Polar residues" evidence="2">
    <location>
        <begin position="1212"/>
        <end position="1226"/>
    </location>
</feature>
<evidence type="ECO:0000313" key="6">
    <source>
        <dbReference type="Proteomes" id="UP001152797"/>
    </source>
</evidence>
<name>A0A9P1CS21_9DINO</name>